<dbReference type="Pfam" id="PF13263">
    <property type="entry name" value="PHP_C"/>
    <property type="match status" value="1"/>
</dbReference>
<organism evidence="2 3">
    <name type="scientific">Pseudonocardia zijingensis</name>
    <dbReference type="NCBI Taxonomy" id="153376"/>
    <lineage>
        <taxon>Bacteria</taxon>
        <taxon>Bacillati</taxon>
        <taxon>Actinomycetota</taxon>
        <taxon>Actinomycetes</taxon>
        <taxon>Pseudonocardiales</taxon>
        <taxon>Pseudonocardiaceae</taxon>
        <taxon>Pseudonocardia</taxon>
    </lineage>
</organism>
<proteinExistence type="predicted"/>
<dbReference type="Proteomes" id="UP001499967">
    <property type="component" value="Unassembled WGS sequence"/>
</dbReference>
<dbReference type="InterPro" id="IPR003141">
    <property type="entry name" value="Pol/His_phosphatase_N"/>
</dbReference>
<dbReference type="InterPro" id="IPR052018">
    <property type="entry name" value="PHP_domain"/>
</dbReference>
<name>A0ABN1PTS9_9PSEU</name>
<sequence length="319" mass="33430">MRGWFRGDCHVHTTRSNGADLTVADVVAAASSAGLDFIAITEHNSVDGHGDWAAYTGELVVIPGQEVVTRTGHWLALDLGPGELIDWRYGVRGGRIEAELDRVRRAGGLCVAAHPHAPYVGGQLGYPFALFDAVEVWNGRWTSDLLWQADNETALAEWGRGLAAGVATGRWLPAVGNSDAHLRGQLGTPQTVVFAEALTPAAVLAGLRAGRSWIAASRDVELTVNATGGGRVAGIGEVLRADEAVVAATVRGVPSGRVSIHTERGLVHSATLPPGGAGDVSWATCADEAGFVRLVVRHHDGSMAALTNPVRLTACRPLS</sequence>
<dbReference type="PANTHER" id="PTHR42924:SF3">
    <property type="entry name" value="POLYMERASE_HISTIDINOL PHOSPHATASE N-TERMINAL DOMAIN-CONTAINING PROTEIN"/>
    <property type="match status" value="1"/>
</dbReference>
<dbReference type="RefSeq" id="WP_343941193.1">
    <property type="nucleotide sequence ID" value="NZ_BAAAHP010000059.1"/>
</dbReference>
<comment type="caution">
    <text evidence="2">The sequence shown here is derived from an EMBL/GenBank/DDBJ whole genome shotgun (WGS) entry which is preliminary data.</text>
</comment>
<dbReference type="NCBIfam" id="NF038032">
    <property type="entry name" value="CehA_McbA_metalo"/>
    <property type="match status" value="1"/>
</dbReference>
<keyword evidence="3" id="KW-1185">Reference proteome</keyword>
<evidence type="ECO:0000259" key="1">
    <source>
        <dbReference type="SMART" id="SM00481"/>
    </source>
</evidence>
<protein>
    <recommendedName>
        <fullName evidence="1">Polymerase/histidinol phosphatase N-terminal domain-containing protein</fullName>
    </recommendedName>
</protein>
<gene>
    <name evidence="2" type="ORF">GCM10009559_21830</name>
</gene>
<evidence type="ECO:0000313" key="3">
    <source>
        <dbReference type="Proteomes" id="UP001499967"/>
    </source>
</evidence>
<dbReference type="CDD" id="cd07432">
    <property type="entry name" value="PHP_HisPPase"/>
    <property type="match status" value="1"/>
</dbReference>
<evidence type="ECO:0000313" key="2">
    <source>
        <dbReference type="EMBL" id="GAA0932656.1"/>
    </source>
</evidence>
<dbReference type="SMART" id="SM00481">
    <property type="entry name" value="POLIIIAc"/>
    <property type="match status" value="1"/>
</dbReference>
<dbReference type="Gene3D" id="3.20.20.140">
    <property type="entry name" value="Metal-dependent hydrolases"/>
    <property type="match status" value="1"/>
</dbReference>
<reference evidence="2 3" key="1">
    <citation type="journal article" date="2019" name="Int. J. Syst. Evol. Microbiol.">
        <title>The Global Catalogue of Microorganisms (GCM) 10K type strain sequencing project: providing services to taxonomists for standard genome sequencing and annotation.</title>
        <authorList>
            <consortium name="The Broad Institute Genomics Platform"/>
            <consortium name="The Broad Institute Genome Sequencing Center for Infectious Disease"/>
            <person name="Wu L."/>
            <person name="Ma J."/>
        </authorList>
    </citation>
    <scope>NUCLEOTIDE SEQUENCE [LARGE SCALE GENOMIC DNA]</scope>
    <source>
        <strain evidence="2 3">JCM 11117</strain>
    </source>
</reference>
<feature type="domain" description="Polymerase/histidinol phosphatase N-terminal" evidence="1">
    <location>
        <begin position="7"/>
        <end position="71"/>
    </location>
</feature>
<dbReference type="EMBL" id="BAAAHP010000059">
    <property type="protein sequence ID" value="GAA0932656.1"/>
    <property type="molecule type" value="Genomic_DNA"/>
</dbReference>
<dbReference type="SUPFAM" id="SSF89550">
    <property type="entry name" value="PHP domain-like"/>
    <property type="match status" value="1"/>
</dbReference>
<dbReference type="InterPro" id="IPR016195">
    <property type="entry name" value="Pol/histidinol_Pase-like"/>
</dbReference>
<dbReference type="PANTHER" id="PTHR42924">
    <property type="entry name" value="EXONUCLEASE"/>
    <property type="match status" value="1"/>
</dbReference>
<accession>A0ABN1PTS9</accession>